<organism evidence="1 2">
    <name type="scientific">Comamonas thiooxydans</name>
    <dbReference type="NCBI Taxonomy" id="363952"/>
    <lineage>
        <taxon>Bacteria</taxon>
        <taxon>Pseudomonadati</taxon>
        <taxon>Pseudomonadota</taxon>
        <taxon>Betaproteobacteria</taxon>
        <taxon>Burkholderiales</taxon>
        <taxon>Comamonadaceae</taxon>
        <taxon>Comamonas</taxon>
    </lineage>
</organism>
<comment type="caution">
    <text evidence="1">The sequence shown here is derived from an EMBL/GenBank/DDBJ whole genome shotgun (WGS) entry which is preliminary data.</text>
</comment>
<evidence type="ECO:0000313" key="1">
    <source>
        <dbReference type="EMBL" id="KGG82340.1"/>
    </source>
</evidence>
<dbReference type="EMBL" id="AWTN01000158">
    <property type="protein sequence ID" value="KGG82340.1"/>
    <property type="molecule type" value="Genomic_DNA"/>
</dbReference>
<dbReference type="Proteomes" id="UP000029567">
    <property type="component" value="Unassembled WGS sequence"/>
</dbReference>
<evidence type="ECO:0000313" key="2">
    <source>
        <dbReference type="Proteomes" id="UP000029567"/>
    </source>
</evidence>
<gene>
    <name evidence="1" type="ORF">P245_26870</name>
</gene>
<sequence>MTTIDVPLQGITQQTNSLASPAMGTYQFHREVTATLAASPGVLFPLLDDPSRLAAHMGKRSAMLAWGMIHTETDELRGQAVGSVIRMSGNVLGMSLRLEEAVVERVPQHHKTWETLGEPRLLVIGSYRMGFDFAPGGHRTRLRVWIDYNLPSAKGQRWLGRLFGHSYADWCVRKMLQAATQAANGAHR</sequence>
<accession>A0A0E3B8K9</accession>
<protein>
    <submittedName>
        <fullName evidence="1">Polyketide cyclase</fullName>
    </submittedName>
</protein>
<dbReference type="RefSeq" id="WP_242609941.1">
    <property type="nucleotide sequence ID" value="NZ_AWTN01000158.1"/>
</dbReference>
<dbReference type="AlphaFoldDB" id="A0A0E3B8K9"/>
<dbReference type="InterPro" id="IPR023393">
    <property type="entry name" value="START-like_dom_sf"/>
</dbReference>
<dbReference type="SUPFAM" id="SSF55961">
    <property type="entry name" value="Bet v1-like"/>
    <property type="match status" value="1"/>
</dbReference>
<proteinExistence type="predicted"/>
<dbReference type="CDD" id="cd07812">
    <property type="entry name" value="SRPBCC"/>
    <property type="match status" value="1"/>
</dbReference>
<dbReference type="Gene3D" id="3.30.530.20">
    <property type="match status" value="1"/>
</dbReference>
<name>A0A0E3B8K9_9BURK</name>
<reference evidence="1 2" key="1">
    <citation type="submission" date="2013-09" db="EMBL/GenBank/DDBJ databases">
        <title>High correlation between genotypes and phenotypes of environmental bacteria Comamonas testosteroni strains.</title>
        <authorList>
            <person name="Liu L."/>
            <person name="Zhu W."/>
            <person name="Xia X."/>
            <person name="Xu B."/>
            <person name="Luo M."/>
            <person name="Wang G."/>
        </authorList>
    </citation>
    <scope>NUCLEOTIDE SEQUENCE [LARGE SCALE GENOMIC DNA]</scope>
    <source>
        <strain evidence="1 2">JL14</strain>
    </source>
</reference>